<evidence type="ECO:0000256" key="5">
    <source>
        <dbReference type="ARBA" id="ARBA00022989"/>
    </source>
</evidence>
<gene>
    <name evidence="8" type="ORF">VOF76_27560</name>
</gene>
<dbReference type="Proteomes" id="UP001357437">
    <property type="component" value="Unassembled WGS sequence"/>
</dbReference>
<keyword evidence="8" id="KW-0966">Cell projection</keyword>
<reference evidence="8 9" key="1">
    <citation type="submission" date="2024-01" db="EMBL/GenBank/DDBJ databases">
        <title>Comparative Genomics of Leclercia adecarboxylata Strains Isolated from Several Sources.</title>
        <authorList>
            <person name="Yescas-Zazueta V."/>
            <person name="Balbuena-Alonso M.G."/>
            <person name="Valencia D."/>
            <person name="Mendez-Pfeiffer P.A."/>
            <person name="Ballesteros-Monrreal M.G."/>
            <person name="Rocha-Gracia R.D.C."/>
            <person name="Barrios-Villa E."/>
        </authorList>
    </citation>
    <scope>NUCLEOTIDE SEQUENCE [LARGE SCALE GENOMIC DNA]</scope>
    <source>
        <strain evidence="8 9">33MEM</strain>
    </source>
</reference>
<keyword evidence="3" id="KW-1003">Cell membrane</keyword>
<protein>
    <submittedName>
        <fullName evidence="8">Flagellar biosynthetic protein FliR</fullName>
    </submittedName>
</protein>
<evidence type="ECO:0000313" key="8">
    <source>
        <dbReference type="EMBL" id="MEC3939856.1"/>
    </source>
</evidence>
<dbReference type="RefSeq" id="WP_326293516.1">
    <property type="nucleotide sequence ID" value="NZ_JAYMCU010000418.1"/>
</dbReference>
<dbReference type="PRINTS" id="PR00953">
    <property type="entry name" value="TYPE3IMRPROT"/>
</dbReference>
<dbReference type="PANTHER" id="PTHR30065:SF8">
    <property type="entry name" value="FLAGELLAR BIOSYNTHETIC PROTEIN FLIR"/>
    <property type="match status" value="1"/>
</dbReference>
<keyword evidence="9" id="KW-1185">Reference proteome</keyword>
<evidence type="ECO:0000256" key="4">
    <source>
        <dbReference type="ARBA" id="ARBA00022692"/>
    </source>
</evidence>
<name>A0ABU6IE44_9ENTR</name>
<evidence type="ECO:0000256" key="6">
    <source>
        <dbReference type="ARBA" id="ARBA00023136"/>
    </source>
</evidence>
<dbReference type="Pfam" id="PF01311">
    <property type="entry name" value="Bac_export_1"/>
    <property type="match status" value="1"/>
</dbReference>
<evidence type="ECO:0000256" key="7">
    <source>
        <dbReference type="SAM" id="Phobius"/>
    </source>
</evidence>
<comment type="caution">
    <text evidence="8">The sequence shown here is derived from an EMBL/GenBank/DDBJ whole genome shotgun (WGS) entry which is preliminary data.</text>
</comment>
<comment type="similarity">
    <text evidence="2">Belongs to the FliR/MopE/SpaR family.</text>
</comment>
<organism evidence="8 9">
    <name type="scientific">Leclercia adecarboxylata</name>
    <dbReference type="NCBI Taxonomy" id="83655"/>
    <lineage>
        <taxon>Bacteria</taxon>
        <taxon>Pseudomonadati</taxon>
        <taxon>Pseudomonadota</taxon>
        <taxon>Gammaproteobacteria</taxon>
        <taxon>Enterobacterales</taxon>
        <taxon>Enterobacteriaceae</taxon>
        <taxon>Leclercia</taxon>
    </lineage>
</organism>
<evidence type="ECO:0000313" key="9">
    <source>
        <dbReference type="Proteomes" id="UP001357437"/>
    </source>
</evidence>
<keyword evidence="6 7" id="KW-0472">Membrane</keyword>
<evidence type="ECO:0000256" key="1">
    <source>
        <dbReference type="ARBA" id="ARBA00004651"/>
    </source>
</evidence>
<dbReference type="EMBL" id="JAYMCU010000418">
    <property type="protein sequence ID" value="MEC3939856.1"/>
    <property type="molecule type" value="Genomic_DNA"/>
</dbReference>
<evidence type="ECO:0000256" key="3">
    <source>
        <dbReference type="ARBA" id="ARBA00022475"/>
    </source>
</evidence>
<keyword evidence="8" id="KW-0969">Cilium</keyword>
<keyword evidence="4 7" id="KW-0812">Transmembrane</keyword>
<keyword evidence="5 7" id="KW-1133">Transmembrane helix</keyword>
<sequence>SRLNMPIIARIIDLLALLLFLAFDGHLWLISMLVDTFHSLPIGGDAVNSNAFMALTRAAGLIFLNGLMLALPLITLLLTVNLALGLLNRMAPQLSVFVIGFPITLTVGILLISLLMPLIAPFCERLFSEVFNLLSNILSELSAK</sequence>
<feature type="non-terminal residue" evidence="8">
    <location>
        <position position="1"/>
    </location>
</feature>
<feature type="transmembrane region" description="Helical" evidence="7">
    <location>
        <begin position="96"/>
        <end position="120"/>
    </location>
</feature>
<proteinExistence type="inferred from homology"/>
<feature type="transmembrane region" description="Helical" evidence="7">
    <location>
        <begin position="54"/>
        <end position="84"/>
    </location>
</feature>
<keyword evidence="8" id="KW-0282">Flagellum</keyword>
<feature type="transmembrane region" description="Helical" evidence="7">
    <location>
        <begin position="12"/>
        <end position="34"/>
    </location>
</feature>
<comment type="subcellular location">
    <subcellularLocation>
        <location evidence="1">Cell membrane</location>
        <topology evidence="1">Multi-pass membrane protein</topology>
    </subcellularLocation>
</comment>
<dbReference type="InterPro" id="IPR002010">
    <property type="entry name" value="T3SS_IM_R"/>
</dbReference>
<dbReference type="PANTHER" id="PTHR30065">
    <property type="entry name" value="FLAGELLAR BIOSYNTHETIC PROTEIN FLIR"/>
    <property type="match status" value="1"/>
</dbReference>
<accession>A0ABU6IE44</accession>
<evidence type="ECO:0000256" key="2">
    <source>
        <dbReference type="ARBA" id="ARBA00009772"/>
    </source>
</evidence>